<dbReference type="GO" id="GO:0046872">
    <property type="term" value="F:metal ion binding"/>
    <property type="evidence" value="ECO:0007669"/>
    <property type="project" value="UniProtKB-KW"/>
</dbReference>
<dbReference type="Pfam" id="PF04432">
    <property type="entry name" value="FrhB_FdhB_C"/>
    <property type="match status" value="1"/>
</dbReference>
<dbReference type="Gene3D" id="3.30.70.20">
    <property type="match status" value="1"/>
</dbReference>
<organism evidence="5 6">
    <name type="scientific">Holtiella tumoricola</name>
    <dbReference type="NCBI Taxonomy" id="3018743"/>
    <lineage>
        <taxon>Bacteria</taxon>
        <taxon>Bacillati</taxon>
        <taxon>Bacillota</taxon>
        <taxon>Clostridia</taxon>
        <taxon>Lachnospirales</taxon>
        <taxon>Cellulosilyticaceae</taxon>
        <taxon>Holtiella</taxon>
    </lineage>
</organism>
<dbReference type="InterPro" id="IPR007525">
    <property type="entry name" value="FrhB_FdhB_C"/>
</dbReference>
<gene>
    <name evidence="5" type="ORF">PBV87_07255</name>
</gene>
<name>A0AA42DLT0_9FIRM</name>
<dbReference type="PROSITE" id="PS51379">
    <property type="entry name" value="4FE4S_FER_2"/>
    <property type="match status" value="2"/>
</dbReference>
<keyword evidence="6" id="KW-1185">Reference proteome</keyword>
<proteinExistence type="predicted"/>
<dbReference type="InterPro" id="IPR017900">
    <property type="entry name" value="4Fe4S_Fe_S_CS"/>
</dbReference>
<keyword evidence="2" id="KW-0408">Iron</keyword>
<evidence type="ECO:0000256" key="3">
    <source>
        <dbReference type="ARBA" id="ARBA00023014"/>
    </source>
</evidence>
<feature type="domain" description="4Fe-4S ferredoxin-type" evidence="4">
    <location>
        <begin position="35"/>
        <end position="65"/>
    </location>
</feature>
<dbReference type="EMBL" id="JAQIFT010000030">
    <property type="protein sequence ID" value="MDA3731275.1"/>
    <property type="molecule type" value="Genomic_DNA"/>
</dbReference>
<reference evidence="5" key="1">
    <citation type="journal article" date="2023" name="Int. J. Syst. Evol. Microbiol.">
        <title>&lt;i&gt;Holtiella tumoricola&lt;/i&gt; gen. nov. sp. nov., isolated from a human clinical sample.</title>
        <authorList>
            <person name="Allen-Vercoe E."/>
            <person name="Daigneault M.C."/>
            <person name="Vancuren S.J."/>
            <person name="Cochrane K."/>
            <person name="O'Neal L.L."/>
            <person name="Sankaranarayanan K."/>
            <person name="Lawson P.A."/>
        </authorList>
    </citation>
    <scope>NUCLEOTIDE SEQUENCE</scope>
    <source>
        <strain evidence="5">CC70A</strain>
    </source>
</reference>
<dbReference type="InterPro" id="IPR017896">
    <property type="entry name" value="4Fe4S_Fe-S-bd"/>
</dbReference>
<evidence type="ECO:0000313" key="5">
    <source>
        <dbReference type="EMBL" id="MDA3731275.1"/>
    </source>
</evidence>
<dbReference type="PANTHER" id="PTHR43193:SF2">
    <property type="entry name" value="POLYFERREDOXIN PROTEIN FWDF"/>
    <property type="match status" value="1"/>
</dbReference>
<feature type="domain" description="4Fe-4S ferredoxin-type" evidence="4">
    <location>
        <begin position="1"/>
        <end position="30"/>
    </location>
</feature>
<dbReference type="AlphaFoldDB" id="A0AA42DLT0"/>
<sequence length="402" mass="46131">MINFDFDKDCYSCGLCETSCPTQAITFKPNVEASLVPNVAIDLCINCGKCDRICPHLNPPSCNNSLSTADAYAAYNKDEKVRLASSSGGLFKLLADLFIKNGDYVCGCVWDNQMLPVHIVSNKPEDILKMMGSKYIGSIAKNCYEEIKHLLKANHKVLFTGTPCQLDALYRYVGSQPNLYTMGVICHGVAIPSIWKQYLEKLENQYGKVINYKFRDKTLGWTNFFNKITFASNKTICYNVSVDALYMKAFLKGFILRERCFSCTFKGDKMKADLLVGDFWELPKKYNQIDDDKGLSCILVLSNQGRFLFEQIRSGVHFIPVEREEIFKGNQNLLRPYPKPLERDAFIAEIEAGEKDLYTIFNNYVKPKDTYNRIKLSFKKLLFKLGIYKPFYKLSRYLRKRL</sequence>
<protein>
    <submittedName>
        <fullName evidence="5">Coenzyme F420 hydrogenase/dehydrogenase, beta subunit C-terminal domain</fullName>
    </submittedName>
</protein>
<dbReference type="RefSeq" id="WP_271011675.1">
    <property type="nucleotide sequence ID" value="NZ_JAQIFT010000030.1"/>
</dbReference>
<accession>A0AA42DLT0</accession>
<evidence type="ECO:0000256" key="2">
    <source>
        <dbReference type="ARBA" id="ARBA00023004"/>
    </source>
</evidence>
<evidence type="ECO:0000256" key="1">
    <source>
        <dbReference type="ARBA" id="ARBA00022723"/>
    </source>
</evidence>
<dbReference type="GO" id="GO:0051536">
    <property type="term" value="F:iron-sulfur cluster binding"/>
    <property type="evidence" value="ECO:0007669"/>
    <property type="project" value="UniProtKB-KW"/>
</dbReference>
<dbReference type="Proteomes" id="UP001169242">
    <property type="component" value="Unassembled WGS sequence"/>
</dbReference>
<dbReference type="PANTHER" id="PTHR43193">
    <property type="match status" value="1"/>
</dbReference>
<dbReference type="Pfam" id="PF12838">
    <property type="entry name" value="Fer4_7"/>
    <property type="match status" value="1"/>
</dbReference>
<evidence type="ECO:0000259" key="4">
    <source>
        <dbReference type="PROSITE" id="PS51379"/>
    </source>
</evidence>
<dbReference type="PROSITE" id="PS00198">
    <property type="entry name" value="4FE4S_FER_1"/>
    <property type="match status" value="2"/>
</dbReference>
<keyword evidence="1" id="KW-0479">Metal-binding</keyword>
<evidence type="ECO:0000313" key="6">
    <source>
        <dbReference type="Proteomes" id="UP001169242"/>
    </source>
</evidence>
<keyword evidence="3" id="KW-0411">Iron-sulfur</keyword>
<dbReference type="SUPFAM" id="SSF46548">
    <property type="entry name" value="alpha-helical ferredoxin"/>
    <property type="match status" value="1"/>
</dbReference>
<dbReference type="InterPro" id="IPR052977">
    <property type="entry name" value="Polyferredoxin-like_ET"/>
</dbReference>
<comment type="caution">
    <text evidence="5">The sequence shown here is derived from an EMBL/GenBank/DDBJ whole genome shotgun (WGS) entry which is preliminary data.</text>
</comment>